<evidence type="ECO:0000313" key="1">
    <source>
        <dbReference type="EMBL" id="MPN49608.1"/>
    </source>
</evidence>
<proteinExistence type="predicted"/>
<gene>
    <name evidence="1" type="ORF">SDC9_197230</name>
</gene>
<dbReference type="AlphaFoldDB" id="A0A645IE62"/>
<reference evidence="1" key="1">
    <citation type="submission" date="2019-08" db="EMBL/GenBank/DDBJ databases">
        <authorList>
            <person name="Kucharzyk K."/>
            <person name="Murdoch R.W."/>
            <person name="Higgins S."/>
            <person name="Loffler F."/>
        </authorList>
    </citation>
    <scope>NUCLEOTIDE SEQUENCE</scope>
</reference>
<protein>
    <submittedName>
        <fullName evidence="1">Uncharacterized protein</fullName>
    </submittedName>
</protein>
<sequence length="105" mass="11691">MILPENMAYADTLYKLLRKKGVTLPGMVSMLTIDPLIGEEYGRNHPVTSVVYDWEQMFDTALTVLERMIREEPGICSEYLVEPILNEGTTLGAVPAAASGKMQKK</sequence>
<dbReference type="EMBL" id="VSSQ01113013">
    <property type="protein sequence ID" value="MPN49608.1"/>
    <property type="molecule type" value="Genomic_DNA"/>
</dbReference>
<organism evidence="1">
    <name type="scientific">bioreactor metagenome</name>
    <dbReference type="NCBI Taxonomy" id="1076179"/>
    <lineage>
        <taxon>unclassified sequences</taxon>
        <taxon>metagenomes</taxon>
        <taxon>ecological metagenomes</taxon>
    </lineage>
</organism>
<comment type="caution">
    <text evidence="1">The sequence shown here is derived from an EMBL/GenBank/DDBJ whole genome shotgun (WGS) entry which is preliminary data.</text>
</comment>
<accession>A0A645IE62</accession>
<name>A0A645IE62_9ZZZZ</name>